<dbReference type="Proteomes" id="UP001321506">
    <property type="component" value="Unassembled WGS sequence"/>
</dbReference>
<evidence type="ECO:0000256" key="3">
    <source>
        <dbReference type="SAM" id="Phobius"/>
    </source>
</evidence>
<dbReference type="PROSITE" id="PS50006">
    <property type="entry name" value="FHA_DOMAIN"/>
    <property type="match status" value="1"/>
</dbReference>
<reference evidence="5 6" key="1">
    <citation type="submission" date="2023-04" db="EMBL/GenBank/DDBJ databases">
        <title>Klugiella caeni sp. nov. isolated from the sludge of biochemical tank.</title>
        <authorList>
            <person name="Geng K."/>
        </authorList>
    </citation>
    <scope>NUCLEOTIDE SEQUENCE [LARGE SCALE GENOMIC DNA]</scope>
    <source>
        <strain evidence="5 6">YN-L-19</strain>
    </source>
</reference>
<dbReference type="Pfam" id="PF00498">
    <property type="entry name" value="FHA"/>
    <property type="match status" value="1"/>
</dbReference>
<keyword evidence="3" id="KW-1133">Transmembrane helix</keyword>
<feature type="compositionally biased region" description="Polar residues" evidence="2">
    <location>
        <begin position="247"/>
        <end position="266"/>
    </location>
</feature>
<name>A0AAW6T5M5_9MICO</name>
<feature type="transmembrane region" description="Helical" evidence="3">
    <location>
        <begin position="45"/>
        <end position="66"/>
    </location>
</feature>
<feature type="compositionally biased region" description="Low complexity" evidence="2">
    <location>
        <begin position="161"/>
        <end position="175"/>
    </location>
</feature>
<evidence type="ECO:0000259" key="4">
    <source>
        <dbReference type="PROSITE" id="PS50006"/>
    </source>
</evidence>
<dbReference type="InterPro" id="IPR008984">
    <property type="entry name" value="SMAD_FHA_dom_sf"/>
</dbReference>
<feature type="compositionally biased region" description="Pro residues" evidence="2">
    <location>
        <begin position="214"/>
        <end position="226"/>
    </location>
</feature>
<feature type="region of interest" description="Disordered" evidence="2">
    <location>
        <begin position="247"/>
        <end position="280"/>
    </location>
</feature>
<feature type="domain" description="FHA" evidence="4">
    <location>
        <begin position="331"/>
        <end position="384"/>
    </location>
</feature>
<keyword evidence="1" id="KW-0597">Phosphoprotein</keyword>
<dbReference type="Pfam" id="PF18936">
    <property type="entry name" value="DUF5684"/>
    <property type="match status" value="1"/>
</dbReference>
<evidence type="ECO:0000313" key="5">
    <source>
        <dbReference type="EMBL" id="MDI2098544.1"/>
    </source>
</evidence>
<dbReference type="Gene3D" id="2.60.200.20">
    <property type="match status" value="1"/>
</dbReference>
<gene>
    <name evidence="5" type="ORF">QF206_06155</name>
</gene>
<evidence type="ECO:0000313" key="6">
    <source>
        <dbReference type="Proteomes" id="UP001321506"/>
    </source>
</evidence>
<dbReference type="InterPro" id="IPR043739">
    <property type="entry name" value="DUF5684"/>
</dbReference>
<organism evidence="5 6">
    <name type="scientific">Ruicaihuangia caeni</name>
    <dbReference type="NCBI Taxonomy" id="3042517"/>
    <lineage>
        <taxon>Bacteria</taxon>
        <taxon>Bacillati</taxon>
        <taxon>Actinomycetota</taxon>
        <taxon>Actinomycetes</taxon>
        <taxon>Micrococcales</taxon>
        <taxon>Microbacteriaceae</taxon>
        <taxon>Ruicaihuangia</taxon>
    </lineage>
</organism>
<sequence>MPDYGIDLRLVFGWVLITLGVLIALYVWSSLALSRLFAKLGEPGWKAWVPFLNTAVLFQLGGFSWLWVLTQVFPLVNLVGLVVLAIAVHRVNGRFGKGAGHTVLALLLFPVWASVLGFGGASPTGALRAREGQATQVRIVGGFQGASMDAARSPFELRPVAPSSAASPAATATAAGHGSPTLGMLPSTAAPGMPQPSLPPRPPVQPPSRTANPWAPPASPVLPSPAQPSQSAPQVIEVPLKSPVVEQSSPFEQPSVAEQSSRTSAATAAPVPSGAHDGGLELDDEATIIVGRAAPASVDDDFDATVVVPRRSLWSLETADGTRVDLEKPVVLLGRNPTAGESSDAQTIALDDHDKTVSKTHARLELRAGRWYVVDLHSTNGVALVAEDGSEVPVEVNVPTEVTGSFRLGDFEVAIHRAR</sequence>
<feature type="transmembrane region" description="Helical" evidence="3">
    <location>
        <begin position="72"/>
        <end position="91"/>
    </location>
</feature>
<keyword evidence="3" id="KW-0472">Membrane</keyword>
<keyword evidence="6" id="KW-1185">Reference proteome</keyword>
<protein>
    <submittedName>
        <fullName evidence="5">DUF5684 domain-containing protein</fullName>
    </submittedName>
</protein>
<accession>A0AAW6T5M5</accession>
<feature type="region of interest" description="Disordered" evidence="2">
    <location>
        <begin position="159"/>
        <end position="233"/>
    </location>
</feature>
<feature type="compositionally biased region" description="Pro residues" evidence="2">
    <location>
        <begin position="193"/>
        <end position="206"/>
    </location>
</feature>
<proteinExistence type="predicted"/>
<keyword evidence="3" id="KW-0812">Transmembrane</keyword>
<dbReference type="CDD" id="cd00060">
    <property type="entry name" value="FHA"/>
    <property type="match status" value="1"/>
</dbReference>
<evidence type="ECO:0000256" key="1">
    <source>
        <dbReference type="ARBA" id="ARBA00022553"/>
    </source>
</evidence>
<dbReference type="RefSeq" id="WP_281488332.1">
    <property type="nucleotide sequence ID" value="NZ_JASATX010000002.1"/>
</dbReference>
<dbReference type="EMBL" id="JASATX010000002">
    <property type="protein sequence ID" value="MDI2098544.1"/>
    <property type="molecule type" value="Genomic_DNA"/>
</dbReference>
<dbReference type="AlphaFoldDB" id="A0AAW6T5M5"/>
<comment type="caution">
    <text evidence="5">The sequence shown here is derived from an EMBL/GenBank/DDBJ whole genome shotgun (WGS) entry which is preliminary data.</text>
</comment>
<dbReference type="SMART" id="SM00240">
    <property type="entry name" value="FHA"/>
    <property type="match status" value="1"/>
</dbReference>
<dbReference type="InterPro" id="IPR000253">
    <property type="entry name" value="FHA_dom"/>
</dbReference>
<feature type="transmembrane region" description="Helical" evidence="3">
    <location>
        <begin position="12"/>
        <end position="33"/>
    </location>
</feature>
<dbReference type="SUPFAM" id="SSF49879">
    <property type="entry name" value="SMAD/FHA domain"/>
    <property type="match status" value="1"/>
</dbReference>
<feature type="transmembrane region" description="Helical" evidence="3">
    <location>
        <begin position="103"/>
        <end position="121"/>
    </location>
</feature>
<evidence type="ECO:0000256" key="2">
    <source>
        <dbReference type="SAM" id="MobiDB-lite"/>
    </source>
</evidence>